<reference evidence="1 2" key="1">
    <citation type="submission" date="2016-10" db="EMBL/GenBank/DDBJ databases">
        <authorList>
            <person name="de Groot N.N."/>
        </authorList>
    </citation>
    <scope>NUCLEOTIDE SEQUENCE [LARGE SCALE GENOMIC DNA]</scope>
    <source>
        <strain evidence="1 2">RK1</strain>
    </source>
</reference>
<dbReference type="EMBL" id="FOQO01000015">
    <property type="protein sequence ID" value="SFJ88146.1"/>
    <property type="molecule type" value="Genomic_DNA"/>
</dbReference>
<evidence type="ECO:0000313" key="1">
    <source>
        <dbReference type="EMBL" id="SFJ88146.1"/>
    </source>
</evidence>
<name>A0A1I3V1B2_9SPHI</name>
<protein>
    <recommendedName>
        <fullName evidence="3">Winged helix-turn-helix DNA-binding</fullName>
    </recommendedName>
</protein>
<dbReference type="RefSeq" id="WP_177195294.1">
    <property type="nucleotide sequence ID" value="NZ_FOQO01000015.1"/>
</dbReference>
<keyword evidence="2" id="KW-1185">Reference proteome</keyword>
<proteinExistence type="predicted"/>
<organism evidence="1 2">
    <name type="scientific">Parapedobacter indicus</name>
    <dbReference type="NCBI Taxonomy" id="1477437"/>
    <lineage>
        <taxon>Bacteria</taxon>
        <taxon>Pseudomonadati</taxon>
        <taxon>Bacteroidota</taxon>
        <taxon>Sphingobacteriia</taxon>
        <taxon>Sphingobacteriales</taxon>
        <taxon>Sphingobacteriaceae</taxon>
        <taxon>Parapedobacter</taxon>
    </lineage>
</organism>
<evidence type="ECO:0008006" key="3">
    <source>
        <dbReference type="Google" id="ProtNLM"/>
    </source>
</evidence>
<evidence type="ECO:0000313" key="2">
    <source>
        <dbReference type="Proteomes" id="UP000198670"/>
    </source>
</evidence>
<gene>
    <name evidence="1" type="ORF">SAMN05444682_115116</name>
</gene>
<dbReference type="AlphaFoldDB" id="A0A1I3V1B2"/>
<sequence>MNNIIKALKDFPKLNVSRIANKLGLTVFEVSQAQHEYLKKFRKRVYTD</sequence>
<dbReference type="Proteomes" id="UP000198670">
    <property type="component" value="Unassembled WGS sequence"/>
</dbReference>
<accession>A0A1I3V1B2</accession>